<evidence type="ECO:0000313" key="1">
    <source>
        <dbReference type="EMBL" id="GFO32726.1"/>
    </source>
</evidence>
<keyword evidence="2" id="KW-1185">Reference proteome</keyword>
<organism evidence="1 2">
    <name type="scientific">Plakobranchus ocellatus</name>
    <dbReference type="NCBI Taxonomy" id="259542"/>
    <lineage>
        <taxon>Eukaryota</taxon>
        <taxon>Metazoa</taxon>
        <taxon>Spiralia</taxon>
        <taxon>Lophotrochozoa</taxon>
        <taxon>Mollusca</taxon>
        <taxon>Gastropoda</taxon>
        <taxon>Heterobranchia</taxon>
        <taxon>Euthyneura</taxon>
        <taxon>Panpulmonata</taxon>
        <taxon>Sacoglossa</taxon>
        <taxon>Placobranchoidea</taxon>
        <taxon>Plakobranchidae</taxon>
        <taxon>Plakobranchus</taxon>
    </lineage>
</organism>
<comment type="caution">
    <text evidence="1">The sequence shown here is derived from an EMBL/GenBank/DDBJ whole genome shotgun (WGS) entry which is preliminary data.</text>
</comment>
<protein>
    <submittedName>
        <fullName evidence="1">Uncharacterized protein</fullName>
    </submittedName>
</protein>
<proteinExistence type="predicted"/>
<gene>
    <name evidence="1" type="ORF">PoB_005923100</name>
</gene>
<dbReference type="EMBL" id="BLXT01006675">
    <property type="protein sequence ID" value="GFO32726.1"/>
    <property type="molecule type" value="Genomic_DNA"/>
</dbReference>
<name>A0AAV4CBP2_9GAST</name>
<sequence length="240" mass="25827">MFDVSPLSFIPGLTPTLRMACHLDQLANSVKNILALQIEKEEGGHMAAMAEVHVGSAPAIQATTLSSRMTVAGKLDHNDLQGTVLELTLADLQYTDEGHYLCVITVVDMTGLIRTLTMDTDVTSAEANSTTLFQAVVNLQKDLLESQQVNKELATNLTDLMVKQEAMAARLYAILHSHQSKTKVKSCENDVSNLTSKVLTAESRAANVDSTLSQMAADLSQCCQAANDSLAIVTSMSQTK</sequence>
<accession>A0AAV4CBP2</accession>
<reference evidence="1 2" key="1">
    <citation type="journal article" date="2021" name="Elife">
        <title>Chloroplast acquisition without the gene transfer in kleptoplastic sea slugs, Plakobranchus ocellatus.</title>
        <authorList>
            <person name="Maeda T."/>
            <person name="Takahashi S."/>
            <person name="Yoshida T."/>
            <person name="Shimamura S."/>
            <person name="Takaki Y."/>
            <person name="Nagai Y."/>
            <person name="Toyoda A."/>
            <person name="Suzuki Y."/>
            <person name="Arimoto A."/>
            <person name="Ishii H."/>
            <person name="Satoh N."/>
            <person name="Nishiyama T."/>
            <person name="Hasebe M."/>
            <person name="Maruyama T."/>
            <person name="Minagawa J."/>
            <person name="Obokata J."/>
            <person name="Shigenobu S."/>
        </authorList>
    </citation>
    <scope>NUCLEOTIDE SEQUENCE [LARGE SCALE GENOMIC DNA]</scope>
</reference>
<dbReference type="Proteomes" id="UP000735302">
    <property type="component" value="Unassembled WGS sequence"/>
</dbReference>
<evidence type="ECO:0000313" key="2">
    <source>
        <dbReference type="Proteomes" id="UP000735302"/>
    </source>
</evidence>
<dbReference type="AlphaFoldDB" id="A0AAV4CBP2"/>